<dbReference type="AlphaFoldDB" id="A0A8A7K8Y4"/>
<dbReference type="InterPro" id="IPR006480">
    <property type="entry name" value="Phage_holin_4_1"/>
</dbReference>
<sequence>MNINIRHIFEKLIDNPSLKLIISAAGSIITFLTGGFGTILTSFVALLFLDLITGVAKSYMKHQLSSKTGRQGGKKILTYIIIIIFANLLDQAGLKGVRSFAILWASVTEGISIIENTDVLGFPWPPFLKEKLLQTKEKKFGGAS</sequence>
<evidence type="ECO:0000313" key="7">
    <source>
        <dbReference type="Proteomes" id="UP000665020"/>
    </source>
</evidence>
<feature type="transmembrane region" description="Helical" evidence="5">
    <location>
        <begin position="12"/>
        <end position="32"/>
    </location>
</feature>
<dbReference type="GO" id="GO:0016020">
    <property type="term" value="C:membrane"/>
    <property type="evidence" value="ECO:0007669"/>
    <property type="project" value="UniProtKB-SubCell"/>
</dbReference>
<dbReference type="Proteomes" id="UP000665020">
    <property type="component" value="Chromosome"/>
</dbReference>
<evidence type="ECO:0000256" key="1">
    <source>
        <dbReference type="ARBA" id="ARBA00004141"/>
    </source>
</evidence>
<keyword evidence="7" id="KW-1185">Reference proteome</keyword>
<gene>
    <name evidence="6" type="ORF">GM661_00610</name>
</gene>
<dbReference type="KEGG" id="ifn:GM661_00610"/>
<dbReference type="NCBIfam" id="TIGR01593">
    <property type="entry name" value="holin_tox_secr"/>
    <property type="match status" value="1"/>
</dbReference>
<evidence type="ECO:0000313" key="6">
    <source>
        <dbReference type="EMBL" id="QTL96575.1"/>
    </source>
</evidence>
<organism evidence="6 7">
    <name type="scientific">Iocasia fonsfrigidae</name>
    <dbReference type="NCBI Taxonomy" id="2682810"/>
    <lineage>
        <taxon>Bacteria</taxon>
        <taxon>Bacillati</taxon>
        <taxon>Bacillota</taxon>
        <taxon>Clostridia</taxon>
        <taxon>Halanaerobiales</taxon>
        <taxon>Halanaerobiaceae</taxon>
        <taxon>Iocasia</taxon>
    </lineage>
</organism>
<evidence type="ECO:0000256" key="3">
    <source>
        <dbReference type="ARBA" id="ARBA00022989"/>
    </source>
</evidence>
<name>A0A8A7K8Y4_9FIRM</name>
<keyword evidence="2 5" id="KW-0812">Transmembrane</keyword>
<evidence type="ECO:0000256" key="4">
    <source>
        <dbReference type="ARBA" id="ARBA00023136"/>
    </source>
</evidence>
<evidence type="ECO:0000256" key="2">
    <source>
        <dbReference type="ARBA" id="ARBA00022692"/>
    </source>
</evidence>
<reference evidence="6" key="1">
    <citation type="submission" date="2019-12" db="EMBL/GenBank/DDBJ databases">
        <authorList>
            <person name="zhang j."/>
            <person name="sun C.M."/>
        </authorList>
    </citation>
    <scope>NUCLEOTIDE SEQUENCE</scope>
    <source>
        <strain evidence="6">NS-1</strain>
    </source>
</reference>
<dbReference type="RefSeq" id="WP_230868293.1">
    <property type="nucleotide sequence ID" value="NZ_CP046640.1"/>
</dbReference>
<dbReference type="Pfam" id="PF05105">
    <property type="entry name" value="Phage_holin_4_1"/>
    <property type="match status" value="1"/>
</dbReference>
<evidence type="ECO:0008006" key="8">
    <source>
        <dbReference type="Google" id="ProtNLM"/>
    </source>
</evidence>
<accession>A0A8A7K8Y4</accession>
<evidence type="ECO:0000256" key="5">
    <source>
        <dbReference type="SAM" id="Phobius"/>
    </source>
</evidence>
<keyword evidence="3 5" id="KW-1133">Transmembrane helix</keyword>
<proteinExistence type="predicted"/>
<protein>
    <recommendedName>
        <fullName evidence="8">Holin</fullName>
    </recommendedName>
</protein>
<dbReference type="EMBL" id="CP046640">
    <property type="protein sequence ID" value="QTL96575.1"/>
    <property type="molecule type" value="Genomic_DNA"/>
</dbReference>
<keyword evidence="4 5" id="KW-0472">Membrane</keyword>
<comment type="subcellular location">
    <subcellularLocation>
        <location evidence="1">Membrane</location>
        <topology evidence="1">Multi-pass membrane protein</topology>
    </subcellularLocation>
</comment>